<name>A0A9W8QT68_9HYPO</name>
<evidence type="ECO:0000259" key="3">
    <source>
        <dbReference type="Pfam" id="PF25543"/>
    </source>
</evidence>
<dbReference type="Proteomes" id="UP001152087">
    <property type="component" value="Unassembled WGS sequence"/>
</dbReference>
<feature type="region of interest" description="Disordered" evidence="1">
    <location>
        <begin position="178"/>
        <end position="202"/>
    </location>
</feature>
<protein>
    <recommendedName>
        <fullName evidence="6">C3H1-type domain-containing protein</fullName>
    </recommendedName>
</protein>
<evidence type="ECO:0000313" key="4">
    <source>
        <dbReference type="EMBL" id="KAJ4178424.1"/>
    </source>
</evidence>
<dbReference type="InterPro" id="IPR000571">
    <property type="entry name" value="Znf_CCCH"/>
</dbReference>
<dbReference type="Pfam" id="PF25543">
    <property type="entry name" value="zf-CCCH_tandem"/>
    <property type="match status" value="1"/>
</dbReference>
<proteinExistence type="predicted"/>
<gene>
    <name evidence="4" type="ORF">NW755_013203</name>
</gene>
<feature type="compositionally biased region" description="Basic and acidic residues" evidence="1">
    <location>
        <begin position="16"/>
        <end position="28"/>
    </location>
</feature>
<dbReference type="PANTHER" id="PTHR37543">
    <property type="entry name" value="CCCH ZINC FINGER DNA BINDING PROTEIN (AFU_ORTHOLOGUE AFUA_5G12760)"/>
    <property type="match status" value="1"/>
</dbReference>
<evidence type="ECO:0008006" key="6">
    <source>
        <dbReference type="Google" id="ProtNLM"/>
    </source>
</evidence>
<feature type="domain" description="Tandem CCCH zinc finger" evidence="3">
    <location>
        <begin position="115"/>
        <end position="160"/>
    </location>
</feature>
<evidence type="ECO:0000256" key="1">
    <source>
        <dbReference type="SAM" id="MobiDB-lite"/>
    </source>
</evidence>
<dbReference type="InterPro" id="IPR057654">
    <property type="entry name" value="Znf-CCCH_tandem"/>
</dbReference>
<dbReference type="PANTHER" id="PTHR37543:SF1">
    <property type="entry name" value="CCCH ZINC FINGER DNA BINDING PROTEIN (AFU_ORTHOLOGUE AFUA_5G12760)"/>
    <property type="match status" value="1"/>
</dbReference>
<keyword evidence="5" id="KW-1185">Reference proteome</keyword>
<feature type="domain" description="C3H1-type" evidence="2">
    <location>
        <begin position="82"/>
        <end position="108"/>
    </location>
</feature>
<evidence type="ECO:0000313" key="5">
    <source>
        <dbReference type="Proteomes" id="UP001152087"/>
    </source>
</evidence>
<sequence>MSQNSTPSPPSIGDGSKPDRNLNSDCRRGSNNPLSKANVESLPKRQDIPEGFVAINYVDGRLDALLPTPSANSIKRLKALYAEKRFCNNKQLSGTCENDDCKYEHNPIAEELKPALECLARSVPCSKRGGRRKANCVYGHVCQKADCRHRGGKDYCRFPSGVCLEEYSVSDYVPANDSPMLPPSVDSKDARNAANGGTSLLC</sequence>
<dbReference type="EMBL" id="JAOQAV010000075">
    <property type="protein sequence ID" value="KAJ4178424.1"/>
    <property type="molecule type" value="Genomic_DNA"/>
</dbReference>
<dbReference type="AlphaFoldDB" id="A0A9W8QT68"/>
<evidence type="ECO:0000259" key="2">
    <source>
        <dbReference type="Pfam" id="PF25542"/>
    </source>
</evidence>
<reference evidence="4" key="1">
    <citation type="submission" date="2022-09" db="EMBL/GenBank/DDBJ databases">
        <title>Fusarium specimens isolated from Avocado Roots.</title>
        <authorList>
            <person name="Stajich J."/>
            <person name="Roper C."/>
            <person name="Heimlech-Rivalta G."/>
        </authorList>
    </citation>
    <scope>NUCLEOTIDE SEQUENCE</scope>
    <source>
        <strain evidence="4">A02</strain>
    </source>
</reference>
<dbReference type="Pfam" id="PF25542">
    <property type="entry name" value="zf-CCCH_12"/>
    <property type="match status" value="1"/>
</dbReference>
<comment type="caution">
    <text evidence="4">The sequence shown here is derived from an EMBL/GenBank/DDBJ whole genome shotgun (WGS) entry which is preliminary data.</text>
</comment>
<organism evidence="4 5">
    <name type="scientific">Fusarium falciforme</name>
    <dbReference type="NCBI Taxonomy" id="195108"/>
    <lineage>
        <taxon>Eukaryota</taxon>
        <taxon>Fungi</taxon>
        <taxon>Dikarya</taxon>
        <taxon>Ascomycota</taxon>
        <taxon>Pezizomycotina</taxon>
        <taxon>Sordariomycetes</taxon>
        <taxon>Hypocreomycetidae</taxon>
        <taxon>Hypocreales</taxon>
        <taxon>Nectriaceae</taxon>
        <taxon>Fusarium</taxon>
        <taxon>Fusarium solani species complex</taxon>
    </lineage>
</organism>
<feature type="region of interest" description="Disordered" evidence="1">
    <location>
        <begin position="1"/>
        <end position="43"/>
    </location>
</feature>
<accession>A0A9W8QT68</accession>